<sequence>MKNKLIFTSYGLTTKEGQKLIGKELGSYELEDKKIFLFHEPHYYTESILVMACVNLGFKEENIILSGHQMSNQEVLECDIYYCGEGNTFEKLSILRERGLDSIIKEGFKTGNKIYIGCSAGATIAGVSVEEVKDFDKNNVGMTDFSGLGLFDGIIIPHYTKKELKRYISNSYGIKDKYKSVLSVSNEKSLVMEVS</sequence>
<dbReference type="SUPFAM" id="SSF52317">
    <property type="entry name" value="Class I glutamine amidotransferase-like"/>
    <property type="match status" value="1"/>
</dbReference>
<comment type="caution">
    <text evidence="5">The sequence shown here is derived from an EMBL/GenBank/DDBJ whole genome shotgun (WGS) entry which is preliminary data.</text>
</comment>
<dbReference type="HOGENOM" id="CLU_1394071_0_0_9"/>
<comment type="similarity">
    <text evidence="1">Belongs to the peptidase S51 family.</text>
</comment>
<dbReference type="PANTHER" id="PTHR20842">
    <property type="entry name" value="PROTEASE S51 ALPHA-ASPARTYL DIPEPTIDASE"/>
    <property type="match status" value="1"/>
</dbReference>
<evidence type="ECO:0000256" key="2">
    <source>
        <dbReference type="ARBA" id="ARBA00022670"/>
    </source>
</evidence>
<dbReference type="STRING" id="45851.BHV86_04280"/>
<evidence type="ECO:0000256" key="3">
    <source>
        <dbReference type="ARBA" id="ARBA00022801"/>
    </source>
</evidence>
<evidence type="ECO:0000313" key="5">
    <source>
        <dbReference type="EMBL" id="EFF67654.1"/>
    </source>
</evidence>
<dbReference type="Pfam" id="PF03575">
    <property type="entry name" value="Peptidase_S51"/>
    <property type="match status" value="1"/>
</dbReference>
<keyword evidence="6" id="KW-1185">Reference proteome</keyword>
<dbReference type="PANTHER" id="PTHR20842:SF0">
    <property type="entry name" value="ALPHA-ASPARTYL DIPEPTIDASE"/>
    <property type="match status" value="1"/>
</dbReference>
<organism evidence="5 6">
    <name type="scientific">Eshraghiella crossota DSM 2876</name>
    <dbReference type="NCBI Taxonomy" id="511680"/>
    <lineage>
        <taxon>Bacteria</taxon>
        <taxon>Bacillati</taxon>
        <taxon>Bacillota</taxon>
        <taxon>Clostridia</taxon>
        <taxon>Lachnospirales</taxon>
        <taxon>Lachnospiraceae</taxon>
        <taxon>Eshraghiella</taxon>
    </lineage>
</organism>
<dbReference type="eggNOG" id="COG3340">
    <property type="taxonomic scope" value="Bacteria"/>
</dbReference>
<keyword evidence="3" id="KW-0378">Hydrolase</keyword>
<evidence type="ECO:0000256" key="4">
    <source>
        <dbReference type="ARBA" id="ARBA00022825"/>
    </source>
</evidence>
<keyword evidence="2" id="KW-0645">Protease</keyword>
<keyword evidence="4" id="KW-0720">Serine protease</keyword>
<dbReference type="EMBL" id="ABWN01000037">
    <property type="protein sequence ID" value="EFF67654.1"/>
    <property type="molecule type" value="Genomic_DNA"/>
</dbReference>
<dbReference type="InterPro" id="IPR005320">
    <property type="entry name" value="Peptidase_S51"/>
</dbReference>
<gene>
    <name evidence="5" type="ORF">BUTYVIB_02219</name>
</gene>
<dbReference type="RefSeq" id="WP_005604262.1">
    <property type="nucleotide sequence ID" value="NZ_GG663524.1"/>
</dbReference>
<dbReference type="GO" id="GO:0006508">
    <property type="term" value="P:proteolysis"/>
    <property type="evidence" value="ECO:0007669"/>
    <property type="project" value="UniProtKB-KW"/>
</dbReference>
<evidence type="ECO:0000313" key="6">
    <source>
        <dbReference type="Proteomes" id="UP000006238"/>
    </source>
</evidence>
<reference evidence="5 6" key="1">
    <citation type="submission" date="2010-02" db="EMBL/GenBank/DDBJ databases">
        <authorList>
            <person name="Weinstock G."/>
            <person name="Sodergren E."/>
            <person name="Clifton S."/>
            <person name="Fulton L."/>
            <person name="Fulton B."/>
            <person name="Courtney L."/>
            <person name="Fronick C."/>
            <person name="Harrison M."/>
            <person name="Strong C."/>
            <person name="Farmer C."/>
            <person name="Delahaunty K."/>
            <person name="Markovic C."/>
            <person name="Hall O."/>
            <person name="Minx P."/>
            <person name="Tomlinson C."/>
            <person name="Mitreva M."/>
            <person name="Nelson J."/>
            <person name="Hou S."/>
            <person name="Wollam A."/>
            <person name="Pepin K.H."/>
            <person name="Johnson M."/>
            <person name="Bhonagiri V."/>
            <person name="Zhang X."/>
            <person name="Suruliraj S."/>
            <person name="Warren W."/>
            <person name="Chinwalla A."/>
            <person name="Mardis E.R."/>
            <person name="Wilson R.K."/>
        </authorList>
    </citation>
    <scope>NUCLEOTIDE SEQUENCE [LARGE SCALE GENOMIC DNA]</scope>
    <source>
        <strain evidence="5 6">DSM 2876</strain>
    </source>
</reference>
<dbReference type="GeneID" id="98917662"/>
<proteinExistence type="inferred from homology"/>
<dbReference type="InterPro" id="IPR029062">
    <property type="entry name" value="Class_I_gatase-like"/>
</dbReference>
<dbReference type="GO" id="GO:0008236">
    <property type="term" value="F:serine-type peptidase activity"/>
    <property type="evidence" value="ECO:0007669"/>
    <property type="project" value="UniProtKB-KW"/>
</dbReference>
<evidence type="ECO:0000256" key="1">
    <source>
        <dbReference type="ARBA" id="ARBA00006534"/>
    </source>
</evidence>
<accession>D4S297</accession>
<protein>
    <submittedName>
        <fullName evidence="5">Peptidase family S51</fullName>
    </submittedName>
</protein>
<dbReference type="Proteomes" id="UP000006238">
    <property type="component" value="Unassembled WGS sequence"/>
</dbReference>
<name>D4S297_9FIRM</name>
<dbReference type="AlphaFoldDB" id="D4S297"/>
<dbReference type="Gene3D" id="3.40.50.880">
    <property type="match status" value="1"/>
</dbReference>